<organism evidence="2">
    <name type="scientific">Nanobsidianus stetteri</name>
    <dbReference type="NCBI Taxonomy" id="1294122"/>
    <lineage>
        <taxon>Archaea</taxon>
        <taxon>Nanobdellota</taxon>
        <taxon>Candidatus Nanoarchaeia</taxon>
        <taxon>Nanoarchaeales</taxon>
        <taxon>Nanopusillaceae</taxon>
        <taxon>Candidatus Nanobsidianus</taxon>
    </lineage>
</organism>
<dbReference type="EMBL" id="QEFP01000002">
    <property type="protein sequence ID" value="PVU68877.1"/>
    <property type="molecule type" value="Genomic_DNA"/>
</dbReference>
<dbReference type="RefSeq" id="WP_228615097.1">
    <property type="nucleotide sequence ID" value="NZ_QEFP02000003.1"/>
</dbReference>
<proteinExistence type="predicted"/>
<dbReference type="AlphaFoldDB" id="A0A2T9WM46"/>
<protein>
    <submittedName>
        <fullName evidence="1">Pyrimidine dimer DNA glycosylase/endonuclease V</fullName>
    </submittedName>
</protein>
<dbReference type="EMBL" id="QEFP02000003">
    <property type="protein sequence ID" value="MCC5446881.1"/>
    <property type="molecule type" value="Genomic_DNA"/>
</dbReference>
<gene>
    <name evidence="1" type="ORF">DDW03_000475</name>
    <name evidence="2" type="ORF">DDW03_00875</name>
</gene>
<dbReference type="Pfam" id="PF03013">
    <property type="entry name" value="Pyr_excise"/>
    <property type="match status" value="1"/>
</dbReference>
<evidence type="ECO:0000313" key="1">
    <source>
        <dbReference type="EMBL" id="MCC5446881.1"/>
    </source>
</evidence>
<reference evidence="1" key="2">
    <citation type="submission" date="2017-05" db="EMBL/GenBank/DDBJ databases">
        <authorList>
            <person name="Munson-Mcgee J.H."/>
        </authorList>
    </citation>
    <scope>NUCLEOTIDE SEQUENCE</scope>
    <source>
        <strain evidence="1">SCGC AB-777_F03</strain>
    </source>
</reference>
<dbReference type="Proteomes" id="UP000245509">
    <property type="component" value="Unassembled WGS sequence"/>
</dbReference>
<name>A0A2T9WM46_NANST</name>
<dbReference type="InterPro" id="IPR004260">
    <property type="entry name" value="Pyr-dimer_DNA_glycosylase"/>
</dbReference>
<reference evidence="2" key="3">
    <citation type="submission" date="2017-05" db="EMBL/GenBank/DDBJ databases">
        <authorList>
            <person name="Song R."/>
            <person name="Chenine A.L."/>
            <person name="Ruprecht R.M."/>
        </authorList>
    </citation>
    <scope>NUCLEOTIDE SEQUENCE</scope>
    <source>
        <strain evidence="2">SCGC AB-777_F03</strain>
    </source>
</reference>
<comment type="caution">
    <text evidence="2">The sequence shown here is derived from an EMBL/GenBank/DDBJ whole genome shotgun (WGS) entry which is preliminary data.</text>
</comment>
<reference evidence="2" key="1">
    <citation type="journal article" date="2015" name="Appl. Environ. Microbiol.">
        <title>Nanoarchaeota, Their Sulfolobales Host, and Nanoarchaeota Virus Distribution across Yellowstone National Park Hot Springs.</title>
        <authorList>
            <person name="Munson-McGee J.H."/>
            <person name="Field E.K."/>
            <person name="Bateson M."/>
            <person name="Rooney C."/>
            <person name="Stepanauskas R."/>
            <person name="Young M.J."/>
        </authorList>
    </citation>
    <scope>NUCLEOTIDE SEQUENCE [LARGE SCALE GENOMIC DNA]</scope>
    <source>
        <strain evidence="2">SCGC AB-777_F03</strain>
    </source>
</reference>
<sequence>MRLWSLHPKYLDKPGLLGLWREGLLAQKVLLGKTKGYKNHPQLIRFKRTEDPILYIGTYLYYVYLEGKRRGYDFNKDKIIKYDLKLKMPVTIGQINFEFQHLLEKLKVRDKEKYEEIKNEKIIEPNPIFYIIDGDIEEWEKDKKVLNKRKNKFYL</sequence>
<reference evidence="1" key="4">
    <citation type="submission" date="2021-11" db="EMBL/GenBank/DDBJ databases">
        <authorList>
            <person name="Munson-Mcgee J."/>
            <person name="Field E."/>
            <person name="Bateson M."/>
            <person name="Rooney C."/>
            <person name="Stepanauskas R."/>
            <person name="Young M."/>
        </authorList>
    </citation>
    <scope>NUCLEOTIDE SEQUENCE</scope>
    <source>
        <strain evidence="1">SCGC AB-777_F03</strain>
    </source>
</reference>
<accession>A0A2T9WM46</accession>
<evidence type="ECO:0000313" key="2">
    <source>
        <dbReference type="EMBL" id="PVU68877.1"/>
    </source>
</evidence>